<reference evidence="4 5" key="1">
    <citation type="submission" date="2018-06" db="EMBL/GenBank/DDBJ databases">
        <title>Draft genome sequence of Modestobacter versicolor CP153-2.</title>
        <authorList>
            <person name="Gundlapally S.R."/>
        </authorList>
    </citation>
    <scope>NUCLEOTIDE SEQUENCE [LARGE SCALE GENOMIC DNA]</scope>
    <source>
        <strain evidence="4 5">CP153-2</strain>
    </source>
</reference>
<evidence type="ECO:0000256" key="2">
    <source>
        <dbReference type="SAM" id="Phobius"/>
    </source>
</evidence>
<proteinExistence type="predicted"/>
<dbReference type="Proteomes" id="UP000247602">
    <property type="component" value="Unassembled WGS sequence"/>
</dbReference>
<dbReference type="OrthoDB" id="5195204at2"/>
<feature type="compositionally biased region" description="Basic and acidic residues" evidence="1">
    <location>
        <begin position="105"/>
        <end position="121"/>
    </location>
</feature>
<evidence type="ECO:0000313" key="3">
    <source>
        <dbReference type="EMBL" id="MBB3676733.1"/>
    </source>
</evidence>
<name>A0A323VB41_9ACTN</name>
<feature type="transmembrane region" description="Helical" evidence="2">
    <location>
        <begin position="68"/>
        <end position="86"/>
    </location>
</feature>
<dbReference type="Pfam" id="PF17240">
    <property type="entry name" value="DUF5313"/>
    <property type="match status" value="1"/>
</dbReference>
<comment type="caution">
    <text evidence="4">The sequence shown here is derived from an EMBL/GenBank/DDBJ whole genome shotgun (WGS) entry which is preliminary data.</text>
</comment>
<protein>
    <recommendedName>
        <fullName evidence="7">DUF5313 domain-containing protein</fullName>
    </recommendedName>
</protein>
<reference evidence="3 6" key="2">
    <citation type="submission" date="2020-08" db="EMBL/GenBank/DDBJ databases">
        <title>Sequencing the genomes of 1000 actinobacteria strains.</title>
        <authorList>
            <person name="Klenk H.-P."/>
        </authorList>
    </citation>
    <scope>NUCLEOTIDE SEQUENCE [LARGE SCALE GENOMIC DNA]</scope>
    <source>
        <strain evidence="3 6">DSM 16678</strain>
    </source>
</reference>
<evidence type="ECO:0008006" key="7">
    <source>
        <dbReference type="Google" id="ProtNLM"/>
    </source>
</evidence>
<dbReference type="Proteomes" id="UP000580718">
    <property type="component" value="Unassembled WGS sequence"/>
</dbReference>
<keyword evidence="2" id="KW-0472">Membrane</keyword>
<dbReference type="AlphaFoldDB" id="A0A323VB41"/>
<evidence type="ECO:0000313" key="6">
    <source>
        <dbReference type="Proteomes" id="UP000580718"/>
    </source>
</evidence>
<evidence type="ECO:0000313" key="4">
    <source>
        <dbReference type="EMBL" id="PZA20436.1"/>
    </source>
</evidence>
<gene>
    <name evidence="4" type="ORF">DMO24_15490</name>
    <name evidence="3" type="ORF">FHX36_002468</name>
</gene>
<organism evidence="4 5">
    <name type="scientific">Modestobacter versicolor</name>
    <dbReference type="NCBI Taxonomy" id="429133"/>
    <lineage>
        <taxon>Bacteria</taxon>
        <taxon>Bacillati</taxon>
        <taxon>Actinomycetota</taxon>
        <taxon>Actinomycetes</taxon>
        <taxon>Geodermatophilales</taxon>
        <taxon>Geodermatophilaceae</taxon>
        <taxon>Modestobacter</taxon>
    </lineage>
</organism>
<sequence length="132" mass="14488">MDAGRPNPAQWLWYAYGGGLPRSLSPWVLDDVTRHSWVLRHLARALVQLAPVVVLCLLVPPVDLAVRVTAAGGGLVIGLLFSVAYMTETTEHRAVKAGWPPGTTAERRAERAERERLERQARYRSGGAGSFD</sequence>
<accession>A0A323VB41</accession>
<feature type="region of interest" description="Disordered" evidence="1">
    <location>
        <begin position="95"/>
        <end position="132"/>
    </location>
</feature>
<keyword evidence="2" id="KW-0812">Transmembrane</keyword>
<evidence type="ECO:0000256" key="1">
    <source>
        <dbReference type="SAM" id="MobiDB-lite"/>
    </source>
</evidence>
<dbReference type="EMBL" id="QKNV01000182">
    <property type="protein sequence ID" value="PZA20436.1"/>
    <property type="molecule type" value="Genomic_DNA"/>
</dbReference>
<evidence type="ECO:0000313" key="5">
    <source>
        <dbReference type="Proteomes" id="UP000247602"/>
    </source>
</evidence>
<keyword evidence="2" id="KW-1133">Transmembrane helix</keyword>
<dbReference type="InterPro" id="IPR035197">
    <property type="entry name" value="DUF5313"/>
</dbReference>
<dbReference type="EMBL" id="JACIBU010000001">
    <property type="protein sequence ID" value="MBB3676733.1"/>
    <property type="molecule type" value="Genomic_DNA"/>
</dbReference>
<dbReference type="RefSeq" id="WP_110553107.1">
    <property type="nucleotide sequence ID" value="NZ_JACIBU010000001.1"/>
</dbReference>
<keyword evidence="5" id="KW-1185">Reference proteome</keyword>